<dbReference type="InterPro" id="IPR007345">
    <property type="entry name" value="Polysacch_pyruvyl_Trfase"/>
</dbReference>
<dbReference type="Proteomes" id="UP001369958">
    <property type="component" value="Chromosome"/>
</dbReference>
<dbReference type="GO" id="GO:0016757">
    <property type="term" value="F:glycosyltransferase activity"/>
    <property type="evidence" value="ECO:0007669"/>
    <property type="project" value="UniProtKB-KW"/>
</dbReference>
<proteinExistence type="predicted"/>
<evidence type="ECO:0000313" key="2">
    <source>
        <dbReference type="EMBL" id="WWT33157.1"/>
    </source>
</evidence>
<reference evidence="2 3" key="1">
    <citation type="submission" date="2024-02" db="EMBL/GenBank/DDBJ databases">
        <title>Complete genome sequence of Pelagibacterium nitratireducens ZH15.</title>
        <authorList>
            <person name="Zhao L.H."/>
        </authorList>
    </citation>
    <scope>NUCLEOTIDE SEQUENCE [LARGE SCALE GENOMIC DNA]</scope>
    <source>
        <strain evidence="2 3">ZH15</strain>
    </source>
</reference>
<feature type="domain" description="Polysaccharide pyruvyl transferase" evidence="1">
    <location>
        <begin position="99"/>
        <end position="207"/>
    </location>
</feature>
<protein>
    <submittedName>
        <fullName evidence="2">Polysaccharide pyruvyl transferase family protein</fullName>
        <ecNumber evidence="2">2.4.-.-</ecNumber>
    </submittedName>
</protein>
<dbReference type="Pfam" id="PF04230">
    <property type="entry name" value="PS_pyruv_trans"/>
    <property type="match status" value="1"/>
</dbReference>
<sequence>MIRTYYWHERVVGRAGHWILRRLARNADRYFSTGNAGDIFVKDLIGRQFGMQSANVSGEGRRLLLIGSIAHKALPGDVICGIGSKTPELPVKDKDLLVHALRGPMSYEAFGRAGHDLTQVKFLLDPGLLIREFVDTAQSPKIGRIGLVAHYRERSFYAPSPEGIHLINIDASPIAVARGILSCEMIYSSSLHGIVFAHALGRPCVLLRPRTPEPLFKYRDYYASVGLPMPVPLDELGGQRFASKPVSPADIRFTMSDFSFPSPALLRERGVIVGDA</sequence>
<organism evidence="2 3">
    <name type="scientific">Pelagibacterium nitratireducens</name>
    <dbReference type="NCBI Taxonomy" id="1046114"/>
    <lineage>
        <taxon>Bacteria</taxon>
        <taxon>Pseudomonadati</taxon>
        <taxon>Pseudomonadota</taxon>
        <taxon>Alphaproteobacteria</taxon>
        <taxon>Hyphomicrobiales</taxon>
        <taxon>Devosiaceae</taxon>
        <taxon>Pelagibacterium</taxon>
    </lineage>
</organism>
<keyword evidence="2" id="KW-0808">Transferase</keyword>
<keyword evidence="3" id="KW-1185">Reference proteome</keyword>
<dbReference type="EC" id="2.4.-.-" evidence="2"/>
<evidence type="ECO:0000259" key="1">
    <source>
        <dbReference type="Pfam" id="PF04230"/>
    </source>
</evidence>
<evidence type="ECO:0000313" key="3">
    <source>
        <dbReference type="Proteomes" id="UP001369958"/>
    </source>
</evidence>
<keyword evidence="2" id="KW-0328">Glycosyltransferase</keyword>
<name>A0ABZ2I7U9_9HYPH</name>
<accession>A0ABZ2I7U9</accession>
<dbReference type="RefSeq" id="WP_338608580.1">
    <property type="nucleotide sequence ID" value="NZ_CP146275.1"/>
</dbReference>
<gene>
    <name evidence="2" type="ORF">V6617_01395</name>
</gene>
<dbReference type="EMBL" id="CP146275">
    <property type="protein sequence ID" value="WWT33157.1"/>
    <property type="molecule type" value="Genomic_DNA"/>
</dbReference>